<dbReference type="OrthoDB" id="7284929at2"/>
<accession>A0A1I4AP73</accession>
<dbReference type="STRING" id="1123062.SAMN02745775_10431"/>
<keyword evidence="2" id="KW-1185">Reference proteome</keyword>
<protein>
    <recommendedName>
        <fullName evidence="3">DUF3106 domain-containing protein</fullName>
    </recommendedName>
</protein>
<gene>
    <name evidence="1" type="ORF">SAMN02745775_10431</name>
</gene>
<organism evidence="1 2">
    <name type="scientific">Falsiroseomonas stagni DSM 19981</name>
    <dbReference type="NCBI Taxonomy" id="1123062"/>
    <lineage>
        <taxon>Bacteria</taxon>
        <taxon>Pseudomonadati</taxon>
        <taxon>Pseudomonadota</taxon>
        <taxon>Alphaproteobacteria</taxon>
        <taxon>Acetobacterales</taxon>
        <taxon>Roseomonadaceae</taxon>
        <taxon>Falsiroseomonas</taxon>
    </lineage>
</organism>
<dbReference type="AlphaFoldDB" id="A0A1I4AP73"/>
<name>A0A1I4AP73_9PROT</name>
<evidence type="ECO:0000313" key="1">
    <source>
        <dbReference type="EMBL" id="SFK58164.1"/>
    </source>
</evidence>
<sequence length="109" mass="11631">MALGLLLAMAGCAPLPAPRIAPPAPAATTPAPPPPSLAVRLRREAWLTRFWEQLTPTQRRRVLSRLRRGDTPLARTEAEAAPVWDGLGLPERNALVFGPGLPRAAAATD</sequence>
<dbReference type="EMBL" id="FOSQ01000004">
    <property type="protein sequence ID" value="SFK58164.1"/>
    <property type="molecule type" value="Genomic_DNA"/>
</dbReference>
<proteinExistence type="predicted"/>
<dbReference type="Proteomes" id="UP000199473">
    <property type="component" value="Unassembled WGS sequence"/>
</dbReference>
<reference evidence="1 2" key="1">
    <citation type="submission" date="2016-10" db="EMBL/GenBank/DDBJ databases">
        <authorList>
            <person name="de Groot N.N."/>
        </authorList>
    </citation>
    <scope>NUCLEOTIDE SEQUENCE [LARGE SCALE GENOMIC DNA]</scope>
    <source>
        <strain evidence="1 2">DSM 19981</strain>
    </source>
</reference>
<evidence type="ECO:0000313" key="2">
    <source>
        <dbReference type="Proteomes" id="UP000199473"/>
    </source>
</evidence>
<evidence type="ECO:0008006" key="3">
    <source>
        <dbReference type="Google" id="ProtNLM"/>
    </source>
</evidence>